<proteinExistence type="predicted"/>
<evidence type="ECO:0000259" key="1">
    <source>
        <dbReference type="Pfam" id="PF13860"/>
    </source>
</evidence>
<evidence type="ECO:0000313" key="2">
    <source>
        <dbReference type="EMBL" id="MBI5169149.1"/>
    </source>
</evidence>
<accession>A0A933SFS8</accession>
<dbReference type="Gene3D" id="2.60.40.4070">
    <property type="match status" value="1"/>
</dbReference>
<protein>
    <recommendedName>
        <fullName evidence="1">FlgD/Vpr Ig-like domain-containing protein</fullName>
    </recommendedName>
</protein>
<feature type="domain" description="FlgD/Vpr Ig-like" evidence="1">
    <location>
        <begin position="527"/>
        <end position="581"/>
    </location>
</feature>
<reference evidence="2" key="1">
    <citation type="submission" date="2020-07" db="EMBL/GenBank/DDBJ databases">
        <title>Huge and variable diversity of episymbiotic CPR bacteria and DPANN archaea in groundwater ecosystems.</title>
        <authorList>
            <person name="He C.Y."/>
            <person name="Keren R."/>
            <person name="Whittaker M."/>
            <person name="Farag I.F."/>
            <person name="Doudna J."/>
            <person name="Cate J.H.D."/>
            <person name="Banfield J.F."/>
        </authorList>
    </citation>
    <scope>NUCLEOTIDE SEQUENCE</scope>
    <source>
        <strain evidence="2">NC_groundwater_1813_Pr3_B-0.1um_71_17</strain>
    </source>
</reference>
<dbReference type="AlphaFoldDB" id="A0A933SFS8"/>
<comment type="caution">
    <text evidence="2">The sequence shown here is derived from an EMBL/GenBank/DDBJ whole genome shotgun (WGS) entry which is preliminary data.</text>
</comment>
<dbReference type="InterPro" id="IPR025965">
    <property type="entry name" value="FlgD/Vpr_Ig-like"/>
</dbReference>
<dbReference type="EMBL" id="JACRIW010000043">
    <property type="protein sequence ID" value="MBI5169149.1"/>
    <property type="molecule type" value="Genomic_DNA"/>
</dbReference>
<dbReference type="Proteomes" id="UP000696931">
    <property type="component" value="Unassembled WGS sequence"/>
</dbReference>
<organism evidence="2 3">
    <name type="scientific">Eiseniibacteriota bacterium</name>
    <dbReference type="NCBI Taxonomy" id="2212470"/>
    <lineage>
        <taxon>Bacteria</taxon>
        <taxon>Candidatus Eiseniibacteriota</taxon>
    </lineage>
</organism>
<dbReference type="Pfam" id="PF13860">
    <property type="entry name" value="FlgD_ig"/>
    <property type="match status" value="1"/>
</dbReference>
<sequence length="601" mass="61748">MVTTFPRSLPGAPLALFAARAFARGRARAGVRAFLVAACVLPGLVTAAPARAAWPANPATNVPVCNAAGVQAYHGAITDGQGGVFVAWADSRTGTNDIYVQHISVSGLPIWNPTGRLVCGAAGDQDQPVLVGDGAGGVYVAWRDFRNGVTGDLYAQRVDATSTPQWQTNGVAVCTAPGEQAFPVIATDGRPLVPGPVGAANPLGVIVAWEDWRSSITIHAQRIDASGAARWTANGMALSASSSPQFDPACVEDGQGGAFVVWAQQGLVTYDIAGQHVQSDGTLAWGANGATISAVAAAQVHPVVCRDGSDGAYVAWEDHRGADSDVYAQRLGYFGNTAWLTGGQPVCTVAGDQWQPMIAQDGMGGALLAWTDQRAGSDIYAQRLSPGGNGAWAAGGMAVGAAVNVQQFPTIANDGRGGAIVSWEDYRAGTVADIYAQRVTPAGAAVWAANGQAVSTAPGNQYGATVVADGDTVGIVVWTDQRSGGSDIYCQRVPLVITLDADPGARGELAAARLSAGPNPAFGAVSFAFSLARAGEVELEVYDASGRRVRTLARGPRAAGAQSVAWDTRDDAGRACAPGAYWARLRVDGAPAGRGTVTLRR</sequence>
<name>A0A933SFS8_UNCEI</name>
<gene>
    <name evidence="2" type="ORF">HZA61_06650</name>
</gene>
<evidence type="ECO:0000313" key="3">
    <source>
        <dbReference type="Proteomes" id="UP000696931"/>
    </source>
</evidence>